<keyword evidence="1" id="KW-0472">Membrane</keyword>
<dbReference type="EMBL" id="WJXA01000005">
    <property type="protein sequence ID" value="KAF7143127.1"/>
    <property type="molecule type" value="Genomic_DNA"/>
</dbReference>
<keyword evidence="3" id="KW-1185">Reference proteome</keyword>
<reference evidence="2" key="1">
    <citation type="submission" date="2019-11" db="EMBL/GenBank/DDBJ databases">
        <authorList>
            <person name="Liu Y."/>
            <person name="Hou J."/>
            <person name="Li T.-Q."/>
            <person name="Guan C.-H."/>
            <person name="Wu X."/>
            <person name="Wu H.-Z."/>
            <person name="Ling F."/>
            <person name="Zhang R."/>
            <person name="Shi X.-G."/>
            <person name="Ren J.-P."/>
            <person name="Chen E.-F."/>
            <person name="Sun J.-M."/>
        </authorList>
    </citation>
    <scope>NUCLEOTIDE SEQUENCE</scope>
    <source>
        <strain evidence="2">Adult_tree_wgs_1</strain>
        <tissue evidence="2">Leaves</tissue>
    </source>
</reference>
<feature type="transmembrane region" description="Helical" evidence="1">
    <location>
        <begin position="144"/>
        <end position="177"/>
    </location>
</feature>
<dbReference type="Proteomes" id="UP000626092">
    <property type="component" value="Unassembled WGS sequence"/>
</dbReference>
<accession>A0A834LP72</accession>
<keyword evidence="1" id="KW-0812">Transmembrane</keyword>
<protein>
    <submittedName>
        <fullName evidence="2">Uncharacterized protein</fullName>
    </submittedName>
</protein>
<dbReference type="AlphaFoldDB" id="A0A834LP72"/>
<gene>
    <name evidence="2" type="ORF">RHSIM_Rhsim05G0020700</name>
</gene>
<keyword evidence="1" id="KW-1133">Transmembrane helix</keyword>
<evidence type="ECO:0000313" key="3">
    <source>
        <dbReference type="Proteomes" id="UP000626092"/>
    </source>
</evidence>
<dbReference type="OrthoDB" id="1666796at2759"/>
<name>A0A834LP72_RHOSS</name>
<evidence type="ECO:0000313" key="2">
    <source>
        <dbReference type="EMBL" id="KAF7143127.1"/>
    </source>
</evidence>
<comment type="caution">
    <text evidence="2">The sequence shown here is derived from an EMBL/GenBank/DDBJ whole genome shotgun (WGS) entry which is preliminary data.</text>
</comment>
<proteinExistence type="predicted"/>
<evidence type="ECO:0000256" key="1">
    <source>
        <dbReference type="SAM" id="Phobius"/>
    </source>
</evidence>
<organism evidence="2 3">
    <name type="scientific">Rhododendron simsii</name>
    <name type="common">Sims's rhododendron</name>
    <dbReference type="NCBI Taxonomy" id="118357"/>
    <lineage>
        <taxon>Eukaryota</taxon>
        <taxon>Viridiplantae</taxon>
        <taxon>Streptophyta</taxon>
        <taxon>Embryophyta</taxon>
        <taxon>Tracheophyta</taxon>
        <taxon>Spermatophyta</taxon>
        <taxon>Magnoliopsida</taxon>
        <taxon>eudicotyledons</taxon>
        <taxon>Gunneridae</taxon>
        <taxon>Pentapetalae</taxon>
        <taxon>asterids</taxon>
        <taxon>Ericales</taxon>
        <taxon>Ericaceae</taxon>
        <taxon>Ericoideae</taxon>
        <taxon>Rhodoreae</taxon>
        <taxon>Rhododendron</taxon>
    </lineage>
</organism>
<sequence length="200" mass="22822">MFAFFLSSVSPILGGLKSFDYGFVMRLRRLISRTWFAELDGACIAKELMYMNLVFSILLGGISFRRGLHRTILHLDLNLAEPILRHLRFPLRCLRDPSRKSCPVGDRAMLLPVVQRRFLLVAESLFDLTAGSSALYLFSPEISMVVFGILYFGYMLLGTYSFFVLAGTIGFYACLWLTKKLTSNGKLTTYKKFNYCKMES</sequence>